<keyword evidence="6" id="KW-1185">Reference proteome</keyword>
<dbReference type="Proteomes" id="UP001500443">
    <property type="component" value="Unassembled WGS sequence"/>
</dbReference>
<dbReference type="Pfam" id="PF13193">
    <property type="entry name" value="AMP-binding_C"/>
    <property type="match status" value="1"/>
</dbReference>
<dbReference type="InterPro" id="IPR045851">
    <property type="entry name" value="AMP-bd_C_sf"/>
</dbReference>
<dbReference type="Pfam" id="PF00501">
    <property type="entry name" value="AMP-binding"/>
    <property type="match status" value="1"/>
</dbReference>
<evidence type="ECO:0000259" key="3">
    <source>
        <dbReference type="Pfam" id="PF00501"/>
    </source>
</evidence>
<dbReference type="EMBL" id="BAAAPF010000002">
    <property type="protein sequence ID" value="GAA2107257.1"/>
    <property type="molecule type" value="Genomic_DNA"/>
</dbReference>
<protein>
    <submittedName>
        <fullName evidence="5">Bifunctional salicyl-AMP ligase/salicyl-S-ArCP synthetase MbtA</fullName>
    </submittedName>
</protein>
<sequence>MPMHALLSGVRPADSAAAAHRAAGHWRDGGFTGDLLRAARETPDQVALVGHRVREGRDVPLTYRQLSDRVERVAAGLGALGLGRGDVLAVQLPSRWETAALALACDRLGIVAALVPQSTGPRELERVLAGTRARACVLVNEWEGARPAESVAAAAAAGRLPRLRHRIVLGAAAVTGALSFTTRLLEAADPAPDPAPLHPDQTSVIVFTSGTAGAPTAVLHSPNTLYAAVKTAPRRENGAAASRTTPGGISHSVGLCNLALAPLVHRAPAHFADVWDPGAYLDMLARNGTQVLLAVPWALAQLVAEQRRAPRPLGTLRTVVSVGTPLPRTLVPRIRATVCERLVNEWGMTELGGGTATAVDDPDDWPALSMGRAMPGVELRLEPAGDGTSHLFVRSPAACLATAERDTGRLRWSSASTDGWYATGDLVDDDGRGGLRFRGRAADRVKGSDSQLIPVQDVEDELRDHPRVRDAALVGYPDPEHSELPCAVVVPEDADDPPTLAELRAYLTSRGMTEWYQPSRLELLPELPRTHLGKVDKRTLRARAAGAAAT</sequence>
<dbReference type="InterPro" id="IPR000873">
    <property type="entry name" value="AMP-dep_synth/lig_dom"/>
</dbReference>
<gene>
    <name evidence="5" type="primary">mbtA</name>
    <name evidence="5" type="ORF">GCM10009802_02160</name>
</gene>
<dbReference type="RefSeq" id="WP_344286833.1">
    <property type="nucleotide sequence ID" value="NZ_BAAAPF010000002.1"/>
</dbReference>
<evidence type="ECO:0000256" key="1">
    <source>
        <dbReference type="ARBA" id="ARBA00006432"/>
    </source>
</evidence>
<dbReference type="PANTHER" id="PTHR43201">
    <property type="entry name" value="ACYL-COA SYNTHETASE"/>
    <property type="match status" value="1"/>
</dbReference>
<evidence type="ECO:0000313" key="6">
    <source>
        <dbReference type="Proteomes" id="UP001500443"/>
    </source>
</evidence>
<name>A0ABN2XA90_9ACTN</name>
<feature type="domain" description="AMP-binding enzyme C-terminal" evidence="4">
    <location>
        <begin position="458"/>
        <end position="534"/>
    </location>
</feature>
<keyword evidence="2 5" id="KW-0436">Ligase</keyword>
<comment type="similarity">
    <text evidence="1">Belongs to the ATP-dependent AMP-binding enzyme family.</text>
</comment>
<organism evidence="5 6">
    <name type="scientific">Streptomyces synnematoformans</name>
    <dbReference type="NCBI Taxonomy" id="415721"/>
    <lineage>
        <taxon>Bacteria</taxon>
        <taxon>Bacillati</taxon>
        <taxon>Actinomycetota</taxon>
        <taxon>Actinomycetes</taxon>
        <taxon>Kitasatosporales</taxon>
        <taxon>Streptomycetaceae</taxon>
        <taxon>Streptomyces</taxon>
    </lineage>
</organism>
<feature type="domain" description="AMP-dependent synthetase/ligase" evidence="3">
    <location>
        <begin position="37"/>
        <end position="381"/>
    </location>
</feature>
<dbReference type="PANTHER" id="PTHR43201:SF5">
    <property type="entry name" value="MEDIUM-CHAIN ACYL-COA LIGASE ACSF2, MITOCHONDRIAL"/>
    <property type="match status" value="1"/>
</dbReference>
<dbReference type="InterPro" id="IPR025110">
    <property type="entry name" value="AMP-bd_C"/>
</dbReference>
<evidence type="ECO:0000313" key="5">
    <source>
        <dbReference type="EMBL" id="GAA2107257.1"/>
    </source>
</evidence>
<proteinExistence type="inferred from homology"/>
<accession>A0ABN2XA90</accession>
<dbReference type="GO" id="GO:0016874">
    <property type="term" value="F:ligase activity"/>
    <property type="evidence" value="ECO:0007669"/>
    <property type="project" value="UniProtKB-KW"/>
</dbReference>
<evidence type="ECO:0000256" key="2">
    <source>
        <dbReference type="ARBA" id="ARBA00022598"/>
    </source>
</evidence>
<dbReference type="SUPFAM" id="SSF56801">
    <property type="entry name" value="Acetyl-CoA synthetase-like"/>
    <property type="match status" value="1"/>
</dbReference>
<reference evidence="5 6" key="1">
    <citation type="journal article" date="2019" name="Int. J. Syst. Evol. Microbiol.">
        <title>The Global Catalogue of Microorganisms (GCM) 10K type strain sequencing project: providing services to taxonomists for standard genome sequencing and annotation.</title>
        <authorList>
            <consortium name="The Broad Institute Genomics Platform"/>
            <consortium name="The Broad Institute Genome Sequencing Center for Infectious Disease"/>
            <person name="Wu L."/>
            <person name="Ma J."/>
        </authorList>
    </citation>
    <scope>NUCLEOTIDE SEQUENCE [LARGE SCALE GENOMIC DNA]</scope>
    <source>
        <strain evidence="5 6">JCM 15481</strain>
    </source>
</reference>
<dbReference type="InterPro" id="IPR042099">
    <property type="entry name" value="ANL_N_sf"/>
</dbReference>
<dbReference type="Gene3D" id="3.30.300.30">
    <property type="match status" value="1"/>
</dbReference>
<evidence type="ECO:0000259" key="4">
    <source>
        <dbReference type="Pfam" id="PF13193"/>
    </source>
</evidence>
<comment type="caution">
    <text evidence="5">The sequence shown here is derived from an EMBL/GenBank/DDBJ whole genome shotgun (WGS) entry which is preliminary data.</text>
</comment>
<dbReference type="Gene3D" id="3.40.50.12780">
    <property type="entry name" value="N-terminal domain of ligase-like"/>
    <property type="match status" value="1"/>
</dbReference>